<feature type="compositionally biased region" description="Polar residues" evidence="1">
    <location>
        <begin position="173"/>
        <end position="189"/>
    </location>
</feature>
<organism evidence="2 3">
    <name type="scientific">Aplysia californica</name>
    <name type="common">California sea hare</name>
    <dbReference type="NCBI Taxonomy" id="6500"/>
    <lineage>
        <taxon>Eukaryota</taxon>
        <taxon>Metazoa</taxon>
        <taxon>Spiralia</taxon>
        <taxon>Lophotrochozoa</taxon>
        <taxon>Mollusca</taxon>
        <taxon>Gastropoda</taxon>
        <taxon>Heterobranchia</taxon>
        <taxon>Euthyneura</taxon>
        <taxon>Tectipleura</taxon>
        <taxon>Aplysiida</taxon>
        <taxon>Aplysioidea</taxon>
        <taxon>Aplysiidae</taxon>
        <taxon>Aplysia</taxon>
    </lineage>
</organism>
<proteinExistence type="predicted"/>
<keyword evidence="2" id="KW-1185">Reference proteome</keyword>
<dbReference type="RefSeq" id="XP_035828205.1">
    <property type="nucleotide sequence ID" value="XM_035972312.1"/>
</dbReference>
<feature type="compositionally biased region" description="Acidic residues" evidence="1">
    <location>
        <begin position="407"/>
        <end position="416"/>
    </location>
</feature>
<reference evidence="3" key="1">
    <citation type="submission" date="2025-08" db="UniProtKB">
        <authorList>
            <consortium name="RefSeq"/>
        </authorList>
    </citation>
    <scope>IDENTIFICATION</scope>
</reference>
<name>A0ABM1W0L2_APLCA</name>
<evidence type="ECO:0000313" key="2">
    <source>
        <dbReference type="Proteomes" id="UP000694888"/>
    </source>
</evidence>
<gene>
    <name evidence="3" type="primary">LOC106013080</name>
</gene>
<feature type="compositionally biased region" description="Basic and acidic residues" evidence="1">
    <location>
        <begin position="380"/>
        <end position="392"/>
    </location>
</feature>
<feature type="compositionally biased region" description="Polar residues" evidence="1">
    <location>
        <begin position="260"/>
        <end position="270"/>
    </location>
</feature>
<feature type="compositionally biased region" description="Basic and acidic residues" evidence="1">
    <location>
        <begin position="301"/>
        <end position="329"/>
    </location>
</feature>
<evidence type="ECO:0000256" key="1">
    <source>
        <dbReference type="SAM" id="MobiDB-lite"/>
    </source>
</evidence>
<feature type="region of interest" description="Disordered" evidence="1">
    <location>
        <begin position="173"/>
        <end position="270"/>
    </location>
</feature>
<feature type="compositionally biased region" description="Polar residues" evidence="1">
    <location>
        <begin position="197"/>
        <end position="234"/>
    </location>
</feature>
<feature type="compositionally biased region" description="Polar residues" evidence="1">
    <location>
        <begin position="340"/>
        <end position="357"/>
    </location>
</feature>
<protein>
    <submittedName>
        <fullName evidence="3">Muscle M-line assembly protein unc-89-like</fullName>
    </submittedName>
</protein>
<evidence type="ECO:0000313" key="3">
    <source>
        <dbReference type="RefSeq" id="XP_035828205.1"/>
    </source>
</evidence>
<dbReference type="GeneID" id="106013080"/>
<sequence>MTCDCDGVTDDCGCDVLTTPFWDCGTVSGIVGLFVGLFLGGDEEDRGRKKKRKTEEERSDRHPGVGAIFKDCYVIFSEFCDTNLRKVFQQLSFEDKDCIIAQVSKAMDAYGLGVVSWACRFLILPKTGMDYLAIMTSRNDLEETERQWLLSLLNPDGPSRSHVRDAFSARQSALSSVSEADQESKSPSNFPDKDAESLSNNPHQDIESPTNRPEQDTKSPTNRPEQDIESPTNRPEQDIEPPTDRPDQATGSPANRPDTDTVSPTSQDTGTDLAVSSLAQWMLSLLNPVPLIRSYIRDALSDRQSPQDDVRVVDQETKTHTHGPDKDFKTPSNLPVPDQNVMSPTNLPNQDSKSPTNRPAPPVASEKNVPEATVAVTCHPKTDLRAKLAKEMDNDDGGDDAKSNYEDVIDDDDAEDGGSKGGSNEKCFKSLSQ</sequence>
<dbReference type="Proteomes" id="UP000694888">
    <property type="component" value="Unplaced"/>
</dbReference>
<accession>A0ABM1W0L2</accession>
<feature type="region of interest" description="Disordered" evidence="1">
    <location>
        <begin position="301"/>
        <end position="433"/>
    </location>
</feature>